<name>A0A1G7QMY1_9ACTN</name>
<proteinExistence type="predicted"/>
<sequence>MLDAQCGELLRAEPPGVAEALDVVAGFDDALVHGFARLREEQAAALGALRDAAAGSPLGDGVAEAVEKTIAGSASHGNLAVLAGGRAALFGAVHDALLASLDGALGRTRATWQAPAVASDPAASAAASASAGAPATEGGASPETPPTGGSASAPEPGGATPGALAGAVAGASAGAVDNLLGGCRSWLSEVAIAGWRGVDHDLVSAADQAIEALLAVPHLRGLAVLLDGLAAELRASSPVATAERLPARRWADLWTRALLLSQSPSPGARAEGSGGGPADSWRGGAEAVSGRLLILGADVHEHGTAVRVQVHGLLDTGDGSPYRLVRTSVAAAKVDTIVGPAVWRLFTGHPVLMGALAEHRSVEIESMVLLGGGDLLWRDDHARLGEAADPFTTARVALGTAVAPPVPPLDRHPVRIAEPVLVEGYTTDGHTFDLGGNALAVDLDRLPSCGPLTPELVAASSACLGLLRWDGGRWLLQPMAVQATVKRKPVALHTGDWAMGPTDPKVVKAEAKAGDVVAVLRERAGRLLRQ</sequence>
<dbReference type="Proteomes" id="UP000198923">
    <property type="component" value="Unassembled WGS sequence"/>
</dbReference>
<evidence type="ECO:0000313" key="3">
    <source>
        <dbReference type="Proteomes" id="UP000198923"/>
    </source>
</evidence>
<gene>
    <name evidence="2" type="ORF">SAMN05421505_10153</name>
</gene>
<feature type="region of interest" description="Disordered" evidence="1">
    <location>
        <begin position="128"/>
        <end position="161"/>
    </location>
</feature>
<dbReference type="EMBL" id="FNCN01000001">
    <property type="protein sequence ID" value="SDF99907.1"/>
    <property type="molecule type" value="Genomic_DNA"/>
</dbReference>
<dbReference type="STRING" id="504805.SAMN05421505_10153"/>
<dbReference type="RefSeq" id="WP_093167007.1">
    <property type="nucleotide sequence ID" value="NZ_FNCN01000001.1"/>
</dbReference>
<dbReference type="OrthoDB" id="501927at2"/>
<accession>A0A1G7QMY1</accession>
<evidence type="ECO:0000313" key="2">
    <source>
        <dbReference type="EMBL" id="SDF99907.1"/>
    </source>
</evidence>
<evidence type="ECO:0000256" key="1">
    <source>
        <dbReference type="SAM" id="MobiDB-lite"/>
    </source>
</evidence>
<reference evidence="2 3" key="1">
    <citation type="submission" date="2016-10" db="EMBL/GenBank/DDBJ databases">
        <authorList>
            <person name="de Groot N.N."/>
        </authorList>
    </citation>
    <scope>NUCLEOTIDE SEQUENCE [LARGE SCALE GENOMIC DNA]</scope>
    <source>
        <strain evidence="2 3">CPCC 201354</strain>
    </source>
</reference>
<protein>
    <submittedName>
        <fullName evidence="2">Uncharacterized protein</fullName>
    </submittedName>
</protein>
<dbReference type="AlphaFoldDB" id="A0A1G7QMY1"/>
<keyword evidence="3" id="KW-1185">Reference proteome</keyword>
<organism evidence="2 3">
    <name type="scientific">Sinosporangium album</name>
    <dbReference type="NCBI Taxonomy" id="504805"/>
    <lineage>
        <taxon>Bacteria</taxon>
        <taxon>Bacillati</taxon>
        <taxon>Actinomycetota</taxon>
        <taxon>Actinomycetes</taxon>
        <taxon>Streptosporangiales</taxon>
        <taxon>Streptosporangiaceae</taxon>
        <taxon>Sinosporangium</taxon>
    </lineage>
</organism>